<dbReference type="CDD" id="cd18915">
    <property type="entry name" value="bHLH_AtLHW_like"/>
    <property type="match status" value="1"/>
</dbReference>
<protein>
    <recommendedName>
        <fullName evidence="6">BHLH domain-containing protein</fullName>
    </recommendedName>
</protein>
<dbReference type="Proteomes" id="UP001189624">
    <property type="component" value="Chromosome 11"/>
</dbReference>
<evidence type="ECO:0000259" key="6">
    <source>
        <dbReference type="PROSITE" id="PS50888"/>
    </source>
</evidence>
<evidence type="ECO:0000256" key="4">
    <source>
        <dbReference type="ARBA" id="ARBA00023242"/>
    </source>
</evidence>
<evidence type="ECO:0000256" key="2">
    <source>
        <dbReference type="ARBA" id="ARBA00023015"/>
    </source>
</evidence>
<keyword evidence="8" id="KW-1185">Reference proteome</keyword>
<evidence type="ECO:0000313" key="7">
    <source>
        <dbReference type="EMBL" id="CAJ1979099.1"/>
    </source>
</evidence>
<evidence type="ECO:0000256" key="3">
    <source>
        <dbReference type="ARBA" id="ARBA00023163"/>
    </source>
</evidence>
<evidence type="ECO:0000256" key="1">
    <source>
        <dbReference type="ARBA" id="ARBA00004123"/>
    </source>
</evidence>
<gene>
    <name evidence="7" type="ORF">AYBTSS11_LOCUS31310</name>
</gene>
<feature type="compositionally biased region" description="Polar residues" evidence="5">
    <location>
        <begin position="711"/>
        <end position="724"/>
    </location>
</feature>
<dbReference type="GO" id="GO:0003700">
    <property type="term" value="F:DNA-binding transcription factor activity"/>
    <property type="evidence" value="ECO:0007669"/>
    <property type="project" value="InterPro"/>
</dbReference>
<dbReference type="PANTHER" id="PTHR46196">
    <property type="entry name" value="TRANSCRIPTION FACTOR BHLH155-LIKE ISOFORM X1-RELATED"/>
    <property type="match status" value="1"/>
</dbReference>
<keyword evidence="2" id="KW-0805">Transcription regulation</keyword>
<dbReference type="Gramene" id="rna-AYBTSS11_LOCUS31310">
    <property type="protein sequence ID" value="CAJ1979099.1"/>
    <property type="gene ID" value="gene-AYBTSS11_LOCUS31310"/>
</dbReference>
<dbReference type="Pfam" id="PF23176">
    <property type="entry name" value="bHLH_LHW"/>
    <property type="match status" value="1"/>
</dbReference>
<dbReference type="PROSITE" id="PS50888">
    <property type="entry name" value="BHLH"/>
    <property type="match status" value="1"/>
</dbReference>
<dbReference type="InterPro" id="IPR025610">
    <property type="entry name" value="MYC/MYB_N"/>
</dbReference>
<feature type="region of interest" description="Disordered" evidence="5">
    <location>
        <begin position="711"/>
        <end position="753"/>
    </location>
</feature>
<name>A0AA87BB08_9FABA</name>
<accession>A0AA87BB08</accession>
<evidence type="ECO:0000256" key="5">
    <source>
        <dbReference type="SAM" id="MobiDB-lite"/>
    </source>
</evidence>
<dbReference type="EMBL" id="OY731408">
    <property type="protein sequence ID" value="CAJ1979099.1"/>
    <property type="molecule type" value="Genomic_DNA"/>
</dbReference>
<keyword evidence="3" id="KW-0804">Transcription</keyword>
<reference evidence="7" key="1">
    <citation type="submission" date="2023-10" db="EMBL/GenBank/DDBJ databases">
        <authorList>
            <person name="Domelevo Entfellner J.-B."/>
        </authorList>
    </citation>
    <scope>NUCLEOTIDE SEQUENCE</scope>
</reference>
<comment type="subcellular location">
    <subcellularLocation>
        <location evidence="1">Nucleus</location>
    </subcellularLocation>
</comment>
<dbReference type="Pfam" id="PF14215">
    <property type="entry name" value="bHLH-MYC_N"/>
    <property type="match status" value="1"/>
</dbReference>
<feature type="region of interest" description="Disordered" evidence="5">
    <location>
        <begin position="234"/>
        <end position="254"/>
    </location>
</feature>
<dbReference type="InterPro" id="IPR011598">
    <property type="entry name" value="bHLH_dom"/>
</dbReference>
<keyword evidence="4" id="KW-0539">Nucleus</keyword>
<dbReference type="InterPro" id="IPR043561">
    <property type="entry name" value="LHW-like"/>
</dbReference>
<dbReference type="GO" id="GO:0005634">
    <property type="term" value="C:nucleus"/>
    <property type="evidence" value="ECO:0007669"/>
    <property type="project" value="UniProtKB-SubCell"/>
</dbReference>
<dbReference type="GO" id="GO:0046983">
    <property type="term" value="F:protein dimerization activity"/>
    <property type="evidence" value="ECO:0007669"/>
    <property type="project" value="InterPro"/>
</dbReference>
<dbReference type="PANTHER" id="PTHR46196:SF4">
    <property type="entry name" value="TRANSCRIPTION FACTOR LHW"/>
    <property type="match status" value="1"/>
</dbReference>
<feature type="compositionally biased region" description="Basic and acidic residues" evidence="5">
    <location>
        <begin position="740"/>
        <end position="753"/>
    </location>
</feature>
<proteinExistence type="predicted"/>
<sequence>MGVLLKQVLRTLCSRNRWSYAVFWKIGCNNSKLLIWEDYYYEPLPSPFPPRTVGMSNFPYRDGEGCWFSSESQLGIQEEDRVCGLINKMMVNTSVSIAGEGIVGRAAFTGNYQWILTNNFSRDAYPPEVYPELHYQFSAGMQTVAVIPVLPHGVVQFASLLPIMEDIGFVNDVKNLILQLGCVPGALLSEDYSAKVSNERIGVPVTVDPPVVTSNCTPLAVNDSNQLTNSTLAARPVAPSPHPPRGETNNYQGSVLTPQTYESNHIFDSICQPKAHSMIKTNACVQQKKTVVEAEAKVIPNFDSCMQQHSAYNARSIFNELAGFNQSNLSCSLNYMEQKISGVGRQSHVYPNMNPSSALNIPQLKTDGDKILEKNHSSGSSSLFGGIPICGGSNLLRTNMNNCSVSNSPKVTTSEFSGTHKFGFGLQKNNSTTDVGLCSVPNFCNQSVNSHVNLESSGQKNLPIDLKHACDSFLSTDERIHDDLLQAALKIPYLHHEEPVHVGDNIPGFVQDCHDKDTSSQNMVKMNVKHEDAYTQLPSGDDLFDVLGVDLKRRLLNGNWDKLLATDSDANKECLDRKATCMNLQGVRPENSYSVKDAISDSGIFSGTGTDHLLDAVVSKAQSAPKQNSDEMSCRTTLTRVSTASVSSPGCKQVMSDHVRRGLFDFPKTGAKRAAAETSSLRSGCSKDDAGNCSQTTSIYGSKLSSWVENGSNVKRESSVSTGYSKRPEEVCKSNRKRLKPGENPRPRPKDRQMIQDRVKELREIVPNGAKCSIDALLEKTIKHMLFLQSVTKHADKLKQTGESKIVSKEGGLLLKDNFEGGATWAYELGSQSMVCPIIVEDLNPPRQMLVEILCEERGFFLEIADLIRGLGLTILKGVMEARNDKIWARFAVEANRDVTRMEIFMSLVRLLDQTVKGGASSSNAIDNNMMVYHSFPQTTQIPATVPANVTSCDLQKGGHEFDHQALLCGFYQSNAK</sequence>
<feature type="domain" description="BHLH" evidence="6">
    <location>
        <begin position="739"/>
        <end position="788"/>
    </location>
</feature>
<dbReference type="AlphaFoldDB" id="A0AA87BB08"/>
<evidence type="ECO:0000313" key="8">
    <source>
        <dbReference type="Proteomes" id="UP001189624"/>
    </source>
</evidence>
<organism evidence="7 8">
    <name type="scientific">Sphenostylis stenocarpa</name>
    <dbReference type="NCBI Taxonomy" id="92480"/>
    <lineage>
        <taxon>Eukaryota</taxon>
        <taxon>Viridiplantae</taxon>
        <taxon>Streptophyta</taxon>
        <taxon>Embryophyta</taxon>
        <taxon>Tracheophyta</taxon>
        <taxon>Spermatophyta</taxon>
        <taxon>Magnoliopsida</taxon>
        <taxon>eudicotyledons</taxon>
        <taxon>Gunneridae</taxon>
        <taxon>Pentapetalae</taxon>
        <taxon>rosids</taxon>
        <taxon>fabids</taxon>
        <taxon>Fabales</taxon>
        <taxon>Fabaceae</taxon>
        <taxon>Papilionoideae</taxon>
        <taxon>50 kb inversion clade</taxon>
        <taxon>NPAAA clade</taxon>
        <taxon>indigoferoid/millettioid clade</taxon>
        <taxon>Phaseoleae</taxon>
        <taxon>Sphenostylis</taxon>
    </lineage>
</organism>